<name>A0A9W8L920_9FUNG</name>
<evidence type="ECO:0000313" key="5">
    <source>
        <dbReference type="Proteomes" id="UP001140011"/>
    </source>
</evidence>
<feature type="compositionally biased region" description="Basic and acidic residues" evidence="1">
    <location>
        <begin position="477"/>
        <end position="488"/>
    </location>
</feature>
<dbReference type="GO" id="GO:0016747">
    <property type="term" value="F:acyltransferase activity, transferring groups other than amino-acyl groups"/>
    <property type="evidence" value="ECO:0007669"/>
    <property type="project" value="InterPro"/>
</dbReference>
<dbReference type="PROSITE" id="PS51186">
    <property type="entry name" value="GNAT"/>
    <property type="match status" value="1"/>
</dbReference>
<accession>A0A9W8L920</accession>
<dbReference type="Proteomes" id="UP001140011">
    <property type="component" value="Unassembled WGS sequence"/>
</dbReference>
<reference evidence="4" key="1">
    <citation type="submission" date="2022-07" db="EMBL/GenBank/DDBJ databases">
        <title>Phylogenomic reconstructions and comparative analyses of Kickxellomycotina fungi.</title>
        <authorList>
            <person name="Reynolds N.K."/>
            <person name="Stajich J.E."/>
            <person name="Barry K."/>
            <person name="Grigoriev I.V."/>
            <person name="Crous P."/>
            <person name="Smith M.E."/>
        </authorList>
    </citation>
    <scope>NUCLEOTIDE SEQUENCE</scope>
    <source>
        <strain evidence="4">BCRC 34297</strain>
    </source>
</reference>
<dbReference type="InterPro" id="IPR046758">
    <property type="entry name" value="Sey1/RHD3-like_3HB"/>
</dbReference>
<dbReference type="GO" id="GO:0016320">
    <property type="term" value="P:endoplasmic reticulum membrane fusion"/>
    <property type="evidence" value="ECO:0007669"/>
    <property type="project" value="TreeGrafter"/>
</dbReference>
<keyword evidence="2" id="KW-0812">Transmembrane</keyword>
<feature type="domain" description="N-acetyltransferase" evidence="3">
    <location>
        <begin position="646"/>
        <end position="789"/>
    </location>
</feature>
<gene>
    <name evidence="4" type="primary">SEY1</name>
    <name evidence="4" type="ORF">GGI19_006023</name>
</gene>
<dbReference type="InterPro" id="IPR016181">
    <property type="entry name" value="Acyl_CoA_acyltransferase"/>
</dbReference>
<organism evidence="4 5">
    <name type="scientific">Coemansia pectinata</name>
    <dbReference type="NCBI Taxonomy" id="1052879"/>
    <lineage>
        <taxon>Eukaryota</taxon>
        <taxon>Fungi</taxon>
        <taxon>Fungi incertae sedis</taxon>
        <taxon>Zoopagomycota</taxon>
        <taxon>Kickxellomycotina</taxon>
        <taxon>Kickxellomycetes</taxon>
        <taxon>Kickxellales</taxon>
        <taxon>Kickxellaceae</taxon>
        <taxon>Coemansia</taxon>
    </lineage>
</organism>
<dbReference type="InterPro" id="IPR008803">
    <property type="entry name" value="RHD3/Sey1"/>
</dbReference>
<dbReference type="EMBL" id="JANBUH010001010">
    <property type="protein sequence ID" value="KAJ2748649.1"/>
    <property type="molecule type" value="Genomic_DNA"/>
</dbReference>
<dbReference type="AlphaFoldDB" id="A0A9W8L920"/>
<dbReference type="GO" id="GO:0003924">
    <property type="term" value="F:GTPase activity"/>
    <property type="evidence" value="ECO:0007669"/>
    <property type="project" value="TreeGrafter"/>
</dbReference>
<feature type="region of interest" description="Disordered" evidence="1">
    <location>
        <begin position="463"/>
        <end position="488"/>
    </location>
</feature>
<dbReference type="Pfam" id="PF00583">
    <property type="entry name" value="Acetyltransf_1"/>
    <property type="match status" value="1"/>
</dbReference>
<keyword evidence="5" id="KW-1185">Reference proteome</keyword>
<dbReference type="GO" id="GO:0005783">
    <property type="term" value="C:endoplasmic reticulum"/>
    <property type="evidence" value="ECO:0007669"/>
    <property type="project" value="TreeGrafter"/>
</dbReference>
<proteinExistence type="predicted"/>
<sequence>MSNKDLDLPTQQELLAQFRCDEIAAVALEPFREALVPVRLRVQEGKVVEDLGAVAQAARTQALEAFVAQAARYHSGVYGKKRAGLVATLDSELHAVFLNQVKNASAQAAEAFSRDAARAIEEDNGGGFMEIVEKVRCGVMARFDRAVDGLMFEGAPWSFAPEKRQLDGALDAVTVELREREVDRIVERTKRLAKDAMSDAVAEHLAAGEEDMWRLVMDAFDSEASDADERLAKQLAAAGLISGEQRLVVERRVHAALWEDVLVGLLRDEVSDAMVLLKLRAAVEDRFRYDAQGLPRVWTPSDDIDAQFAVARESARALLPRLSRVNVESSAKLRLARTFFPAGYEYEHTLVLIAPARQRDLAKRFAREADALYLEAKRSMVTTHGKVPAWVLVLLVLLGWNEAMAVLFNPLYLVLVCMVGGAALVVHLLGMWGPLLRAAGGFTGVASDQVHRLLVEAVNRTEPVKPRKSSSGKRVPKKESDTEIEYTDPRRSSISKRLVKKESDIEMEPLGKDDSILPKWYAEAKFLQSESMRMVADTTDNFIFGRIFRTPTNREHRDANHLRMSFCHLEFPWDCNGVLADPPCDIARIAKDIGVERCTVDCTLIDGGVADSVLSGFEKKGFLCERGLEDLVMCLETGAVSLAESLRVRRVTEKDIAEVALCNTRSFGYADGVSPAWLVEKLLRQLRQPDSFRAYALHVQEQVAAFVVIYTPWEKSRDLAFVQVMGTDPGFRRQGLAYEVMAHAVALLPKGVRVYLEAVDPAAIALYEKLGFAAVGKALSAECWLPSSL</sequence>
<evidence type="ECO:0000259" key="3">
    <source>
        <dbReference type="PROSITE" id="PS51186"/>
    </source>
</evidence>
<dbReference type="Gene3D" id="3.40.630.30">
    <property type="match status" value="1"/>
</dbReference>
<comment type="caution">
    <text evidence="4">The sequence shown here is derived from an EMBL/GenBank/DDBJ whole genome shotgun (WGS) entry which is preliminary data.</text>
</comment>
<evidence type="ECO:0000256" key="1">
    <source>
        <dbReference type="SAM" id="MobiDB-lite"/>
    </source>
</evidence>
<feature type="transmembrane region" description="Helical" evidence="2">
    <location>
        <begin position="411"/>
        <end position="432"/>
    </location>
</feature>
<dbReference type="PANTHER" id="PTHR45923">
    <property type="entry name" value="PROTEIN SEY1"/>
    <property type="match status" value="1"/>
</dbReference>
<evidence type="ECO:0000256" key="2">
    <source>
        <dbReference type="SAM" id="Phobius"/>
    </source>
</evidence>
<feature type="transmembrane region" description="Helical" evidence="2">
    <location>
        <begin position="387"/>
        <end position="405"/>
    </location>
</feature>
<dbReference type="PANTHER" id="PTHR45923:SF2">
    <property type="entry name" value="PROTEIN SEY1"/>
    <property type="match status" value="1"/>
</dbReference>
<dbReference type="Pfam" id="PF20428">
    <property type="entry name" value="Sey1_3HB"/>
    <property type="match status" value="1"/>
</dbReference>
<keyword evidence="2" id="KW-0472">Membrane</keyword>
<dbReference type="InterPro" id="IPR000182">
    <property type="entry name" value="GNAT_dom"/>
</dbReference>
<evidence type="ECO:0000313" key="4">
    <source>
        <dbReference type="EMBL" id="KAJ2748649.1"/>
    </source>
</evidence>
<dbReference type="OrthoDB" id="1597724at2759"/>
<protein>
    <submittedName>
        <fullName evidence="4">Dynamin-like GTPase that mediates homotypic ER fusion</fullName>
    </submittedName>
</protein>
<keyword evidence="2" id="KW-1133">Transmembrane helix</keyword>
<dbReference type="CDD" id="cd04301">
    <property type="entry name" value="NAT_SF"/>
    <property type="match status" value="1"/>
</dbReference>
<dbReference type="SUPFAM" id="SSF55729">
    <property type="entry name" value="Acyl-CoA N-acyltransferases (Nat)"/>
    <property type="match status" value="1"/>
</dbReference>
<feature type="compositionally biased region" description="Basic residues" evidence="1">
    <location>
        <begin position="466"/>
        <end position="476"/>
    </location>
</feature>